<keyword evidence="3" id="KW-1185">Reference proteome</keyword>
<protein>
    <submittedName>
        <fullName evidence="2">Uncharacterized protein</fullName>
    </submittedName>
</protein>
<evidence type="ECO:0000313" key="3">
    <source>
        <dbReference type="Proteomes" id="UP000320547"/>
    </source>
</evidence>
<dbReference type="OrthoDB" id="7581964at2"/>
<dbReference type="RefSeq" id="WP_067601036.1">
    <property type="nucleotide sequence ID" value="NZ_CP015963.1"/>
</dbReference>
<gene>
    <name evidence="2" type="ORF">JN10_1191</name>
</gene>
<organism evidence="2 3">
    <name type="scientific">Altererythrobacter ishigakiensis</name>
    <dbReference type="NCBI Taxonomy" id="476157"/>
    <lineage>
        <taxon>Bacteria</taxon>
        <taxon>Pseudomonadati</taxon>
        <taxon>Pseudomonadota</taxon>
        <taxon>Alphaproteobacteria</taxon>
        <taxon>Sphingomonadales</taxon>
        <taxon>Erythrobacteraceae</taxon>
        <taxon>Altererythrobacter</taxon>
    </lineage>
</organism>
<sequence>MNAVLSIVMLAAGALIVGAFILWRKGVPAKQPALMLLLAVIAIVNVLIWTLPGSGGEAPLDQVQRANTE</sequence>
<keyword evidence="1" id="KW-0812">Transmembrane</keyword>
<accession>A0A562UV96</accession>
<dbReference type="EMBL" id="VLLK01000001">
    <property type="protein sequence ID" value="TWJ09554.1"/>
    <property type="molecule type" value="Genomic_DNA"/>
</dbReference>
<feature type="transmembrane region" description="Helical" evidence="1">
    <location>
        <begin position="6"/>
        <end position="23"/>
    </location>
</feature>
<name>A0A562UV96_9SPHN</name>
<dbReference type="STRING" id="476157.GCA_001663155_02162"/>
<dbReference type="Proteomes" id="UP000320547">
    <property type="component" value="Unassembled WGS sequence"/>
</dbReference>
<comment type="caution">
    <text evidence="2">The sequence shown here is derived from an EMBL/GenBank/DDBJ whole genome shotgun (WGS) entry which is preliminary data.</text>
</comment>
<evidence type="ECO:0000313" key="2">
    <source>
        <dbReference type="EMBL" id="TWJ09554.1"/>
    </source>
</evidence>
<feature type="transmembrane region" description="Helical" evidence="1">
    <location>
        <begin position="35"/>
        <end position="52"/>
    </location>
</feature>
<proteinExistence type="predicted"/>
<keyword evidence="1" id="KW-0472">Membrane</keyword>
<reference evidence="2 3" key="1">
    <citation type="submission" date="2019-07" db="EMBL/GenBank/DDBJ databases">
        <title>Genomic Encyclopedia of Archaeal and Bacterial Type Strains, Phase II (KMG-II): from individual species to whole genera.</title>
        <authorList>
            <person name="Goeker M."/>
        </authorList>
    </citation>
    <scope>NUCLEOTIDE SEQUENCE [LARGE SCALE GENOMIC DNA]</scope>
    <source>
        <strain evidence="2 3">ATCC BAA-2084</strain>
    </source>
</reference>
<keyword evidence="1" id="KW-1133">Transmembrane helix</keyword>
<evidence type="ECO:0000256" key="1">
    <source>
        <dbReference type="SAM" id="Phobius"/>
    </source>
</evidence>
<dbReference type="AlphaFoldDB" id="A0A562UV96"/>